<reference evidence="2" key="1">
    <citation type="submission" date="2021-06" db="EMBL/GenBank/DDBJ databases">
        <authorList>
            <person name="Kallberg Y."/>
            <person name="Tangrot J."/>
            <person name="Rosling A."/>
        </authorList>
    </citation>
    <scope>NUCLEOTIDE SEQUENCE</scope>
    <source>
        <strain evidence="2">AZ414A</strain>
    </source>
</reference>
<organism evidence="2 3">
    <name type="scientific">Diversispora eburnea</name>
    <dbReference type="NCBI Taxonomy" id="1213867"/>
    <lineage>
        <taxon>Eukaryota</taxon>
        <taxon>Fungi</taxon>
        <taxon>Fungi incertae sedis</taxon>
        <taxon>Mucoromycota</taxon>
        <taxon>Glomeromycotina</taxon>
        <taxon>Glomeromycetes</taxon>
        <taxon>Diversisporales</taxon>
        <taxon>Diversisporaceae</taxon>
        <taxon>Diversispora</taxon>
    </lineage>
</organism>
<dbReference type="AlphaFoldDB" id="A0A9N9BU07"/>
<feature type="transmembrane region" description="Helical" evidence="1">
    <location>
        <begin position="103"/>
        <end position="124"/>
    </location>
</feature>
<name>A0A9N9BU07_9GLOM</name>
<dbReference type="Proteomes" id="UP000789706">
    <property type="component" value="Unassembled WGS sequence"/>
</dbReference>
<comment type="caution">
    <text evidence="2">The sequence shown here is derived from an EMBL/GenBank/DDBJ whole genome shotgun (WGS) entry which is preliminary data.</text>
</comment>
<sequence length="163" mass="18851">MTSTYIQDSATNALTPLPQAYLTPTTQLTTSLPPTEKIIQLDNKSLPSYEHVKVDMPPEYSKEEEENEFYYPSKKKLNKIQPESPWDIVPVEEQELWPITKRLYVAGFLIWPLWYIGMAFSIFGKDSITRIWGKRCFINSLVVTGVYIYIAVAYFRTKGTNNI</sequence>
<keyword evidence="1" id="KW-1133">Transmembrane helix</keyword>
<accession>A0A9N9BU07</accession>
<gene>
    <name evidence="2" type="ORF">DEBURN_LOCUS8344</name>
</gene>
<evidence type="ECO:0000256" key="1">
    <source>
        <dbReference type="SAM" id="Phobius"/>
    </source>
</evidence>
<proteinExistence type="predicted"/>
<protein>
    <submittedName>
        <fullName evidence="2">1526_t:CDS:1</fullName>
    </submittedName>
</protein>
<dbReference type="EMBL" id="CAJVPK010001209">
    <property type="protein sequence ID" value="CAG8576346.1"/>
    <property type="molecule type" value="Genomic_DNA"/>
</dbReference>
<feature type="transmembrane region" description="Helical" evidence="1">
    <location>
        <begin position="136"/>
        <end position="155"/>
    </location>
</feature>
<keyword evidence="1" id="KW-0812">Transmembrane</keyword>
<evidence type="ECO:0000313" key="3">
    <source>
        <dbReference type="Proteomes" id="UP000789706"/>
    </source>
</evidence>
<keyword evidence="1" id="KW-0472">Membrane</keyword>
<evidence type="ECO:0000313" key="2">
    <source>
        <dbReference type="EMBL" id="CAG8576346.1"/>
    </source>
</evidence>
<keyword evidence="3" id="KW-1185">Reference proteome</keyword>
<dbReference type="OrthoDB" id="2754015at2759"/>